<dbReference type="InterPro" id="IPR030392">
    <property type="entry name" value="S74_ICA"/>
</dbReference>
<keyword evidence="4" id="KW-1185">Reference proteome</keyword>
<dbReference type="EMBL" id="JAQQXT010000004">
    <property type="protein sequence ID" value="MDC8771458.1"/>
    <property type="molecule type" value="Genomic_DNA"/>
</dbReference>
<comment type="caution">
    <text evidence="3">The sequence shown here is derived from an EMBL/GenBank/DDBJ whole genome shotgun (WGS) entry which is preliminary data.</text>
</comment>
<dbReference type="RefSeq" id="WP_273599754.1">
    <property type="nucleotide sequence ID" value="NZ_JAQQXT010000004.1"/>
</dbReference>
<proteinExistence type="predicted"/>
<dbReference type="Pfam" id="PF13884">
    <property type="entry name" value="Peptidase_S74"/>
    <property type="match status" value="1"/>
</dbReference>
<gene>
    <name evidence="3" type="ORF">PRZ03_07725</name>
</gene>
<keyword evidence="1" id="KW-0732">Signal</keyword>
<feature type="domain" description="Peptidase S74" evidence="2">
    <location>
        <begin position="93"/>
        <end position="142"/>
    </location>
</feature>
<reference evidence="3 4" key="1">
    <citation type="submission" date="2022-10" db="EMBL/GenBank/DDBJ databases">
        <title>Paucibacter sp. hw1 Genome sequencing.</title>
        <authorList>
            <person name="Park S."/>
        </authorList>
    </citation>
    <scope>NUCLEOTIDE SEQUENCE [LARGE SCALE GENOMIC DNA]</scope>
    <source>
        <strain evidence="4">hw1</strain>
    </source>
</reference>
<name>A0ABT5KC56_9BURK</name>
<dbReference type="Proteomes" id="UP001221189">
    <property type="component" value="Unassembled WGS sequence"/>
</dbReference>
<protein>
    <recommendedName>
        <fullName evidence="2">Peptidase S74 domain-containing protein</fullName>
    </recommendedName>
</protein>
<evidence type="ECO:0000256" key="1">
    <source>
        <dbReference type="SAM" id="SignalP"/>
    </source>
</evidence>
<evidence type="ECO:0000313" key="4">
    <source>
        <dbReference type="Proteomes" id="UP001221189"/>
    </source>
</evidence>
<evidence type="ECO:0000313" key="3">
    <source>
        <dbReference type="EMBL" id="MDC8771458.1"/>
    </source>
</evidence>
<evidence type="ECO:0000259" key="2">
    <source>
        <dbReference type="Pfam" id="PF13884"/>
    </source>
</evidence>
<accession>A0ABT5KC56</accession>
<sequence length="172" mass="18607">MKATLTLRHCATLLCLLAAAVTGTAQAAGEPRSTQAWQASATGGHSNQARLQITKHKNAAQAELKSPRKSPNGFWGSNSSYAGPVRACWYWLSDQGLKQDISLLERTPAGLGLYAYRYVWSDTVYVGVLAQEVAVAVPEAVTVAPDGHLAVDYQRLGLELVTLEQWVAAQRR</sequence>
<feature type="signal peptide" evidence="1">
    <location>
        <begin position="1"/>
        <end position="27"/>
    </location>
</feature>
<organism evidence="3 4">
    <name type="scientific">Roseateles albus</name>
    <dbReference type="NCBI Taxonomy" id="2987525"/>
    <lineage>
        <taxon>Bacteria</taxon>
        <taxon>Pseudomonadati</taxon>
        <taxon>Pseudomonadota</taxon>
        <taxon>Betaproteobacteria</taxon>
        <taxon>Burkholderiales</taxon>
        <taxon>Sphaerotilaceae</taxon>
        <taxon>Roseateles</taxon>
    </lineage>
</organism>
<feature type="chain" id="PRO_5047098369" description="Peptidase S74 domain-containing protein" evidence="1">
    <location>
        <begin position="28"/>
        <end position="172"/>
    </location>
</feature>